<dbReference type="OrthoDB" id="68611at2759"/>
<feature type="transmembrane region" description="Helical" evidence="6">
    <location>
        <begin position="504"/>
        <end position="521"/>
    </location>
</feature>
<feature type="domain" description="Integral membrane bound transporter" evidence="7">
    <location>
        <begin position="423"/>
        <end position="550"/>
    </location>
</feature>
<feature type="transmembrane region" description="Helical" evidence="6">
    <location>
        <begin position="128"/>
        <end position="148"/>
    </location>
</feature>
<dbReference type="InParanoid" id="B9SP21"/>
<feature type="transmembrane region" description="Helical" evidence="6">
    <location>
        <begin position="98"/>
        <end position="116"/>
    </location>
</feature>
<dbReference type="InterPro" id="IPR049453">
    <property type="entry name" value="Memb_transporter_dom"/>
</dbReference>
<reference evidence="9" key="1">
    <citation type="journal article" date="2010" name="Nat. Biotechnol.">
        <title>Draft genome sequence of the oilseed species Ricinus communis.</title>
        <authorList>
            <person name="Chan A.P."/>
            <person name="Crabtree J."/>
            <person name="Zhao Q."/>
            <person name="Lorenzi H."/>
            <person name="Orvis J."/>
            <person name="Puiu D."/>
            <person name="Melake-Berhan A."/>
            <person name="Jones K.M."/>
            <person name="Redman J."/>
            <person name="Chen G."/>
            <person name="Cahoon E.B."/>
            <person name="Gedil M."/>
            <person name="Stanke M."/>
            <person name="Haas B.J."/>
            <person name="Wortman J.R."/>
            <person name="Fraser-Liggett C.M."/>
            <person name="Ravel J."/>
            <person name="Rabinowicz P.D."/>
        </authorList>
    </citation>
    <scope>NUCLEOTIDE SEQUENCE [LARGE SCALE GENOMIC DNA]</scope>
    <source>
        <strain evidence="9">cv. Hale</strain>
    </source>
</reference>
<keyword evidence="4 6" id="KW-1133">Transmembrane helix</keyword>
<evidence type="ECO:0000256" key="6">
    <source>
        <dbReference type="SAM" id="Phobius"/>
    </source>
</evidence>
<evidence type="ECO:0000256" key="3">
    <source>
        <dbReference type="ARBA" id="ARBA00022692"/>
    </source>
</evidence>
<dbReference type="STRING" id="3988.B9SP21"/>
<dbReference type="PANTHER" id="PTHR30509:SF34">
    <property type="entry name" value="F3L24.34 PROTEIN"/>
    <property type="match status" value="1"/>
</dbReference>
<keyword evidence="5 6" id="KW-0472">Membrane</keyword>
<evidence type="ECO:0000259" key="7">
    <source>
        <dbReference type="Pfam" id="PF13515"/>
    </source>
</evidence>
<feature type="transmembrane region" description="Helical" evidence="6">
    <location>
        <begin position="12"/>
        <end position="33"/>
    </location>
</feature>
<comment type="subcellular location">
    <subcellularLocation>
        <location evidence="1">Cell membrane</location>
        <topology evidence="1">Multi-pass membrane protein</topology>
    </subcellularLocation>
</comment>
<dbReference type="eggNOG" id="ENOG502QS4G">
    <property type="taxonomic scope" value="Eukaryota"/>
</dbReference>
<dbReference type="AlphaFoldDB" id="B9SP21"/>
<evidence type="ECO:0000256" key="2">
    <source>
        <dbReference type="ARBA" id="ARBA00022475"/>
    </source>
</evidence>
<dbReference type="GO" id="GO:0005886">
    <property type="term" value="C:plasma membrane"/>
    <property type="evidence" value="ECO:0000318"/>
    <property type="project" value="GO_Central"/>
</dbReference>
<keyword evidence="3 6" id="KW-0812">Transmembrane</keyword>
<protein>
    <recommendedName>
        <fullName evidence="7">Integral membrane bound transporter domain-containing protein</fullName>
    </recommendedName>
</protein>
<dbReference type="Pfam" id="PF13515">
    <property type="entry name" value="FUSC_2"/>
    <property type="match status" value="1"/>
</dbReference>
<dbReference type="PANTHER" id="PTHR30509">
    <property type="entry name" value="P-HYDROXYBENZOIC ACID EFFLUX PUMP SUBUNIT-RELATED"/>
    <property type="match status" value="1"/>
</dbReference>
<evidence type="ECO:0000313" key="8">
    <source>
        <dbReference type="EMBL" id="EEF34653.1"/>
    </source>
</evidence>
<evidence type="ECO:0000256" key="5">
    <source>
        <dbReference type="ARBA" id="ARBA00023136"/>
    </source>
</evidence>
<name>B9SP21_RICCO</name>
<feature type="transmembrane region" description="Helical" evidence="6">
    <location>
        <begin position="436"/>
        <end position="457"/>
    </location>
</feature>
<dbReference type="EMBL" id="EQ974058">
    <property type="protein sequence ID" value="EEF34653.1"/>
    <property type="molecule type" value="Genomic_DNA"/>
</dbReference>
<dbReference type="OMA" id="YMTTILI"/>
<feature type="transmembrane region" description="Helical" evidence="6">
    <location>
        <begin position="72"/>
        <end position="92"/>
    </location>
</feature>
<keyword evidence="2" id="KW-1003">Cell membrane</keyword>
<feature type="transmembrane region" description="Helical" evidence="6">
    <location>
        <begin position="45"/>
        <end position="65"/>
    </location>
</feature>
<feature type="transmembrane region" description="Helical" evidence="6">
    <location>
        <begin position="154"/>
        <end position="174"/>
    </location>
</feature>
<proteinExistence type="predicted"/>
<evidence type="ECO:0000256" key="4">
    <source>
        <dbReference type="ARBA" id="ARBA00022989"/>
    </source>
</evidence>
<accession>B9SP21</accession>
<feature type="transmembrane region" description="Helical" evidence="6">
    <location>
        <begin position="410"/>
        <end position="430"/>
    </location>
</feature>
<organism evidence="8 9">
    <name type="scientific">Ricinus communis</name>
    <name type="common">Castor bean</name>
    <dbReference type="NCBI Taxonomy" id="3988"/>
    <lineage>
        <taxon>Eukaryota</taxon>
        <taxon>Viridiplantae</taxon>
        <taxon>Streptophyta</taxon>
        <taxon>Embryophyta</taxon>
        <taxon>Tracheophyta</taxon>
        <taxon>Spermatophyta</taxon>
        <taxon>Magnoliopsida</taxon>
        <taxon>eudicotyledons</taxon>
        <taxon>Gunneridae</taxon>
        <taxon>Pentapetalae</taxon>
        <taxon>rosids</taxon>
        <taxon>fabids</taxon>
        <taxon>Malpighiales</taxon>
        <taxon>Euphorbiaceae</taxon>
        <taxon>Acalyphoideae</taxon>
        <taxon>Acalypheae</taxon>
        <taxon>Ricinus</taxon>
    </lineage>
</organism>
<gene>
    <name evidence="8" type="ORF">RCOM_1248440</name>
</gene>
<sequence>MSATTAKDPTKGLWLVHLGSALRTTVACTIVGGTTLYGPAPLKHLLSYPAFSYMTTILIVSDATLGETLRGTLYALYATIQVMILSILPLWAIGPARFNSGVGAVAVAVTAFVVALPESTPLMTKRIAFGQIVIVYVGAVIHGAETGIVMHPLHVASCTALGAFASVLAMLVPFPHLAYNEVRKACRLYVENASERLNLFMDAFTAQDNRAATDSISQAKFLTKIGMRHIQRIKEVQGGMTWEKPQILFLKHNCMELGQVLQDLEIMIRGMKIAVTSCPAFPVSMINEELRQVLISMKGKIRLKLEQAKCFVPFDATTAPETIEEEVSDKLLWTLETSATTQEELPAFFFFYCLELIRGESPVSPCLEGSGRNTKEIEGEETNDVKNQANGSLRRIWNGLMMIRLGSERWNFAVKCSLSLGFAVLFGLIFNKQNGYWSGLTIAISFVTGRQATFVVANSRAQATAMGSVYGILGSFIFQRFEDLRVILLLPWIIFTSFLRHSRMYGQAGGTSAVIGALLILGRKNYSNPNEFAIARITEACIGLICFVVVEILFQPARAATLAKTQLAWSLRALQGCIEDIVHFTRRKSMSLSVPPDLRGKQKVLKSHINQMEKFIAEATLEPNFWFLPFQEASYEKFLRSLRKIQDLILFAVYDVEILSRISEKLGLKWEELEEHINIDLDHFQEKVYSSLRCLEEVLCIKSLADLENKWQKRSTDHDVESGKFQNKGLDEEAILEIVSSFIKNSKEVVGKVNASKGEQKFKNQMKICLSGLGFCISNLMGEIIEIEKEVKELIIMENPTMQINLNEILFKIKNLHTK</sequence>
<dbReference type="Proteomes" id="UP000008311">
    <property type="component" value="Unassembled WGS sequence"/>
</dbReference>
<keyword evidence="9" id="KW-1185">Reference proteome</keyword>
<evidence type="ECO:0000256" key="1">
    <source>
        <dbReference type="ARBA" id="ARBA00004651"/>
    </source>
</evidence>
<feature type="transmembrane region" description="Helical" evidence="6">
    <location>
        <begin position="533"/>
        <end position="554"/>
    </location>
</feature>
<evidence type="ECO:0000313" key="9">
    <source>
        <dbReference type="Proteomes" id="UP000008311"/>
    </source>
</evidence>